<evidence type="ECO:0000313" key="3">
    <source>
        <dbReference type="EMBL" id="KAG8462392.1"/>
    </source>
</evidence>
<evidence type="ECO:0000256" key="1">
    <source>
        <dbReference type="SAM" id="SignalP"/>
    </source>
</evidence>
<dbReference type="InterPro" id="IPR006145">
    <property type="entry name" value="PsdUridine_synth_RsuA/RluA"/>
</dbReference>
<keyword evidence="4" id="KW-1185">Reference proteome</keyword>
<sequence>MVAVRRRGVALLATLCAQVPRVRGMRSATHSRLGCQVAAPAGAGGVAHALTHGGWRAPAASTVAQLLELDEAHAAWLCALGAVYVGGERALDPRAPVGANAHVRVHTRPRRYPAADATDWRRAVVHDGGSFVVLNKPRGVPTHATVDNVVETCQAQLGALLGVPLGCPHRLDVPTRGLLVLSKGSGPFLQAFSAALRERRVRKRYRALCAPSLADDAPPPPLGELRHWILPGEHEPTRLAPIGDGAPLAGWRECVSVVHAVRASRARFVDDAPSVGARRLVELELELCTGRTHQLRAQLAHIGWPIVGDDVYAASGKGAAEARAAAALAIARDPRLVDGAKGAALVGGGPEGPQAALDVLRLSTGFFGLVASELAFDDPLRAGVRHRFALLEADVWR</sequence>
<dbReference type="PANTHER" id="PTHR21600">
    <property type="entry name" value="MITOCHONDRIAL RNA PSEUDOURIDINE SYNTHASE"/>
    <property type="match status" value="1"/>
</dbReference>
<dbReference type="AlphaFoldDB" id="A0A8J5XJB9"/>
<dbReference type="InterPro" id="IPR050188">
    <property type="entry name" value="RluA_PseudoU_synthase"/>
</dbReference>
<dbReference type="GO" id="GO:0009982">
    <property type="term" value="F:pseudouridine synthase activity"/>
    <property type="evidence" value="ECO:0007669"/>
    <property type="project" value="InterPro"/>
</dbReference>
<evidence type="ECO:0000313" key="4">
    <source>
        <dbReference type="Proteomes" id="UP000751190"/>
    </source>
</evidence>
<dbReference type="InterPro" id="IPR020103">
    <property type="entry name" value="PsdUridine_synth_cat_dom_sf"/>
</dbReference>
<feature type="chain" id="PRO_5035261477" description="Pseudouridine synthase RsuA/RluA-like domain-containing protein" evidence="1">
    <location>
        <begin position="25"/>
        <end position="397"/>
    </location>
</feature>
<protein>
    <recommendedName>
        <fullName evidence="2">Pseudouridine synthase RsuA/RluA-like domain-containing protein</fullName>
    </recommendedName>
</protein>
<name>A0A8J5XJB9_DIALT</name>
<dbReference type="GO" id="GO:0003723">
    <property type="term" value="F:RNA binding"/>
    <property type="evidence" value="ECO:0007669"/>
    <property type="project" value="InterPro"/>
</dbReference>
<organism evidence="3 4">
    <name type="scientific">Diacronema lutheri</name>
    <name type="common">Unicellular marine alga</name>
    <name type="synonym">Monochrysis lutheri</name>
    <dbReference type="NCBI Taxonomy" id="2081491"/>
    <lineage>
        <taxon>Eukaryota</taxon>
        <taxon>Haptista</taxon>
        <taxon>Haptophyta</taxon>
        <taxon>Pavlovophyceae</taxon>
        <taxon>Pavlovales</taxon>
        <taxon>Pavlovaceae</taxon>
        <taxon>Diacronema</taxon>
    </lineage>
</organism>
<comment type="caution">
    <text evidence="3">The sequence shown here is derived from an EMBL/GenBank/DDBJ whole genome shotgun (WGS) entry which is preliminary data.</text>
</comment>
<dbReference type="GO" id="GO:0000455">
    <property type="term" value="P:enzyme-directed rRNA pseudouridine synthesis"/>
    <property type="evidence" value="ECO:0007669"/>
    <property type="project" value="TreeGrafter"/>
</dbReference>
<dbReference type="OMA" id="WDEERIE"/>
<reference evidence="3" key="1">
    <citation type="submission" date="2021-05" db="EMBL/GenBank/DDBJ databases">
        <title>The genome of the haptophyte Pavlova lutheri (Diacronema luteri, Pavlovales) - a model for lipid biosynthesis in eukaryotic algae.</title>
        <authorList>
            <person name="Hulatt C.J."/>
            <person name="Posewitz M.C."/>
        </authorList>
    </citation>
    <scope>NUCLEOTIDE SEQUENCE</scope>
    <source>
        <strain evidence="3">NIVA-4/92</strain>
    </source>
</reference>
<evidence type="ECO:0000259" key="2">
    <source>
        <dbReference type="Pfam" id="PF00849"/>
    </source>
</evidence>
<gene>
    <name evidence="3" type="ORF">KFE25_012212</name>
</gene>
<proteinExistence type="predicted"/>
<keyword evidence="1" id="KW-0732">Signal</keyword>
<dbReference type="SUPFAM" id="SSF55120">
    <property type="entry name" value="Pseudouridine synthase"/>
    <property type="match status" value="1"/>
</dbReference>
<dbReference type="PANTHER" id="PTHR21600:SF52">
    <property type="entry name" value="PSEUDOURIDINE SYNTHASE RSUA_RLUA-LIKE DOMAIN-CONTAINING PROTEIN"/>
    <property type="match status" value="1"/>
</dbReference>
<accession>A0A8J5XJB9</accession>
<dbReference type="Gene3D" id="3.30.2350.10">
    <property type="entry name" value="Pseudouridine synthase"/>
    <property type="match status" value="1"/>
</dbReference>
<dbReference type="OrthoDB" id="424794at2759"/>
<dbReference type="Pfam" id="PF00849">
    <property type="entry name" value="PseudoU_synth_2"/>
    <property type="match status" value="1"/>
</dbReference>
<dbReference type="Proteomes" id="UP000751190">
    <property type="component" value="Unassembled WGS sequence"/>
</dbReference>
<feature type="domain" description="Pseudouridine synthase RsuA/RluA-like" evidence="2">
    <location>
        <begin position="131"/>
        <end position="301"/>
    </location>
</feature>
<dbReference type="EMBL" id="JAGTXO010000021">
    <property type="protein sequence ID" value="KAG8462392.1"/>
    <property type="molecule type" value="Genomic_DNA"/>
</dbReference>
<feature type="signal peptide" evidence="1">
    <location>
        <begin position="1"/>
        <end position="24"/>
    </location>
</feature>